<dbReference type="InterPro" id="IPR001525">
    <property type="entry name" value="C5_MeTfrase"/>
</dbReference>
<dbReference type="SUPFAM" id="SSF53335">
    <property type="entry name" value="S-adenosyl-L-methionine-dependent methyltransferases"/>
    <property type="match status" value="1"/>
</dbReference>
<keyword evidence="2 7" id="KW-0808">Transferase</keyword>
<dbReference type="PRINTS" id="PR00105">
    <property type="entry name" value="C5METTRFRASE"/>
</dbReference>
<name>A0A087SZH3_STEMI</name>
<feature type="non-terminal residue" evidence="9">
    <location>
        <position position="369"/>
    </location>
</feature>
<dbReference type="InterPro" id="IPR050750">
    <property type="entry name" value="C5-MTase"/>
</dbReference>
<proteinExistence type="inferred from homology"/>
<evidence type="ECO:0000256" key="2">
    <source>
        <dbReference type="ARBA" id="ARBA00022679"/>
    </source>
</evidence>
<dbReference type="STRING" id="407821.A0A087SZH3"/>
<evidence type="ECO:0000313" key="10">
    <source>
        <dbReference type="Proteomes" id="UP000054359"/>
    </source>
</evidence>
<dbReference type="OMA" id="HYAFKYA"/>
<sequence>MKLPRSLNFQDNAVLKKYHLMELYSGIGGMRYAIEAAGIHFEVVAAFDINPFVNKIYCHNFGFHHLSRNILSLTAAEVECLKVDIITLSPPCQPFTRVGLKRDIEDERTNSFLHVLNIISELQKKPLYLILENVQGFESSQTRNKLIETLEKGGYRYQEFLLSPKDFGIPNSRLRYYIIAKQQQLPFSFDCVQEVLFKMPKETYSWTAVCEKCCHQQYSASIPRCSVGHFLEENPEEYFSSFLISDDELLKHWTVFDMVNKSGTNSCCFTKAYRHYAQGTGSVLFSVKDSEVSDILSHVTAANVSENKLALLKKLQLRYFTPKEIANIMCFPKEFDFPEDVTIRQRYKALGNSLNVFVAACVIQLLFET</sequence>
<dbReference type="Pfam" id="PF00145">
    <property type="entry name" value="DNA_methylase"/>
    <property type="match status" value="1"/>
</dbReference>
<evidence type="ECO:0000313" key="9">
    <source>
        <dbReference type="EMBL" id="KFM58262.1"/>
    </source>
</evidence>
<dbReference type="EC" id="2.1.1.204" evidence="4"/>
<evidence type="ECO:0000256" key="1">
    <source>
        <dbReference type="ARBA" id="ARBA00022603"/>
    </source>
</evidence>
<evidence type="ECO:0000256" key="6">
    <source>
        <dbReference type="ARBA" id="ARBA00042810"/>
    </source>
</evidence>
<dbReference type="InterPro" id="IPR031303">
    <property type="entry name" value="C5_meth_CS"/>
</dbReference>
<dbReference type="GO" id="GO:0008168">
    <property type="term" value="F:methyltransferase activity"/>
    <property type="evidence" value="ECO:0007669"/>
    <property type="project" value="UniProtKB-KW"/>
</dbReference>
<organism evidence="9 10">
    <name type="scientific">Stegodyphus mimosarum</name>
    <name type="common">African social velvet spider</name>
    <dbReference type="NCBI Taxonomy" id="407821"/>
    <lineage>
        <taxon>Eukaryota</taxon>
        <taxon>Metazoa</taxon>
        <taxon>Ecdysozoa</taxon>
        <taxon>Arthropoda</taxon>
        <taxon>Chelicerata</taxon>
        <taxon>Arachnida</taxon>
        <taxon>Araneae</taxon>
        <taxon>Araneomorphae</taxon>
        <taxon>Entelegynae</taxon>
        <taxon>Eresoidea</taxon>
        <taxon>Eresidae</taxon>
        <taxon>Stegodyphus</taxon>
    </lineage>
</organism>
<keyword evidence="3 7" id="KW-0949">S-adenosyl-L-methionine</keyword>
<gene>
    <name evidence="9" type="ORF">X975_17153</name>
</gene>
<evidence type="ECO:0000256" key="5">
    <source>
        <dbReference type="ARBA" id="ARBA00039681"/>
    </source>
</evidence>
<evidence type="ECO:0000256" key="3">
    <source>
        <dbReference type="ARBA" id="ARBA00022691"/>
    </source>
</evidence>
<dbReference type="GO" id="GO:0005634">
    <property type="term" value="C:nucleus"/>
    <property type="evidence" value="ECO:0007669"/>
    <property type="project" value="TreeGrafter"/>
</dbReference>
<dbReference type="OrthoDB" id="414133at2759"/>
<dbReference type="AlphaFoldDB" id="A0A087SZH3"/>
<keyword evidence="10" id="KW-1185">Reference proteome</keyword>
<dbReference type="EMBL" id="KK112673">
    <property type="protein sequence ID" value="KFM58262.1"/>
    <property type="molecule type" value="Genomic_DNA"/>
</dbReference>
<protein>
    <recommendedName>
        <fullName evidence="5">tRNA (cytosine(38)-C(5))-methyltransferase</fullName>
        <ecNumber evidence="4">2.1.1.204</ecNumber>
    </recommendedName>
    <alternativeName>
        <fullName evidence="6">DNA (cytosine-5)-methyltransferase-like protein 2</fullName>
    </alternativeName>
</protein>
<dbReference type="InterPro" id="IPR029063">
    <property type="entry name" value="SAM-dependent_MTases_sf"/>
</dbReference>
<dbReference type="PANTHER" id="PTHR46098">
    <property type="entry name" value="TRNA (CYTOSINE(38)-C(5))-METHYLTRANSFERASE"/>
    <property type="match status" value="1"/>
</dbReference>
<evidence type="ECO:0000256" key="4">
    <source>
        <dbReference type="ARBA" id="ARBA00039081"/>
    </source>
</evidence>
<dbReference type="Gene3D" id="3.90.120.10">
    <property type="entry name" value="DNA Methylase, subunit A, domain 2"/>
    <property type="match status" value="1"/>
</dbReference>
<comment type="similarity">
    <text evidence="7 8">Belongs to the class I-like SAM-binding methyltransferase superfamily. C5-methyltransferase family.</text>
</comment>
<dbReference type="NCBIfam" id="TIGR00675">
    <property type="entry name" value="dcm"/>
    <property type="match status" value="1"/>
</dbReference>
<accession>A0A087SZH3</accession>
<keyword evidence="1 7" id="KW-0489">Methyltransferase</keyword>
<feature type="active site" evidence="7">
    <location>
        <position position="92"/>
    </location>
</feature>
<dbReference type="PANTHER" id="PTHR46098:SF1">
    <property type="entry name" value="TRNA (CYTOSINE(38)-C(5))-METHYLTRANSFERASE"/>
    <property type="match status" value="1"/>
</dbReference>
<reference evidence="9 10" key="1">
    <citation type="submission" date="2013-11" db="EMBL/GenBank/DDBJ databases">
        <title>Genome sequencing of Stegodyphus mimosarum.</title>
        <authorList>
            <person name="Bechsgaard J."/>
        </authorList>
    </citation>
    <scope>NUCLEOTIDE SEQUENCE [LARGE SCALE GENOMIC DNA]</scope>
</reference>
<evidence type="ECO:0000256" key="7">
    <source>
        <dbReference type="PROSITE-ProRule" id="PRU01016"/>
    </source>
</evidence>
<dbReference type="PROSITE" id="PS51679">
    <property type="entry name" value="SAM_MT_C5"/>
    <property type="match status" value="1"/>
</dbReference>
<dbReference type="PROSITE" id="PS00095">
    <property type="entry name" value="C5_MTASE_2"/>
    <property type="match status" value="1"/>
</dbReference>
<dbReference type="Gene3D" id="3.40.50.150">
    <property type="entry name" value="Vaccinia Virus protein VP39"/>
    <property type="match status" value="1"/>
</dbReference>
<dbReference type="GO" id="GO:0032259">
    <property type="term" value="P:methylation"/>
    <property type="evidence" value="ECO:0007669"/>
    <property type="project" value="UniProtKB-KW"/>
</dbReference>
<evidence type="ECO:0000256" key="8">
    <source>
        <dbReference type="RuleBase" id="RU000416"/>
    </source>
</evidence>
<dbReference type="Proteomes" id="UP000054359">
    <property type="component" value="Unassembled WGS sequence"/>
</dbReference>